<comment type="caution">
    <text evidence="2">The sequence shown here is derived from an EMBL/GenBank/DDBJ whole genome shotgun (WGS) entry which is preliminary data.</text>
</comment>
<dbReference type="Proteomes" id="UP000016543">
    <property type="component" value="Unassembled WGS sequence"/>
</dbReference>
<dbReference type="RefSeq" id="WP_006955003.1">
    <property type="nucleotide sequence ID" value="NZ_CH672404.1"/>
</dbReference>
<sequence length="121" mass="13552">MINQLKLHIFIICLLLTNLVACTTTKENNVATYCYSTEQAAVAAGSKVINDMLREYRLRTDGRPGFGVSYNTKDNECGSDLGAVVMKPPHETNDEKGAEIIAISRDIFTKHMETTDYQYKI</sequence>
<gene>
    <name evidence="2" type="ORF">OS145_11571</name>
</gene>
<keyword evidence="1" id="KW-0732">Signal</keyword>
<keyword evidence="3" id="KW-1185">Reference proteome</keyword>
<evidence type="ECO:0008006" key="4">
    <source>
        <dbReference type="Google" id="ProtNLM"/>
    </source>
</evidence>
<evidence type="ECO:0000313" key="3">
    <source>
        <dbReference type="Proteomes" id="UP000016543"/>
    </source>
</evidence>
<feature type="chain" id="PRO_5045437103" description="Lipoprotein" evidence="1">
    <location>
        <begin position="22"/>
        <end position="121"/>
    </location>
</feature>
<accession>A0ABP2CS23</accession>
<feature type="signal peptide" evidence="1">
    <location>
        <begin position="1"/>
        <end position="21"/>
    </location>
</feature>
<reference evidence="2 3" key="1">
    <citation type="submission" date="2006-01" db="EMBL/GenBank/DDBJ databases">
        <authorList>
            <person name="Brettar I."/>
            <person name="Hofle M."/>
            <person name="Ferriera S."/>
            <person name="Johnson J."/>
            <person name="Kravitz S."/>
            <person name="Halpern A."/>
            <person name="Remington K."/>
            <person name="Beeson K."/>
            <person name="Tran B."/>
            <person name="Rogers Y.-H."/>
            <person name="Friedman R."/>
            <person name="Venter J.C."/>
        </authorList>
    </citation>
    <scope>NUCLEOTIDE SEQUENCE [LARGE SCALE GENOMIC DNA]</scope>
    <source>
        <strain evidence="2 3">OS145</strain>
    </source>
</reference>
<dbReference type="EMBL" id="AAMX01000010">
    <property type="protein sequence ID" value="EAQ31927.1"/>
    <property type="molecule type" value="Genomic_DNA"/>
</dbReference>
<evidence type="ECO:0000256" key="1">
    <source>
        <dbReference type="SAM" id="SignalP"/>
    </source>
</evidence>
<proteinExistence type="predicted"/>
<protein>
    <recommendedName>
        <fullName evidence="4">Lipoprotein</fullName>
    </recommendedName>
</protein>
<organism evidence="2 3">
    <name type="scientific">Idiomarina baltica OS145</name>
    <dbReference type="NCBI Taxonomy" id="314276"/>
    <lineage>
        <taxon>Bacteria</taxon>
        <taxon>Pseudomonadati</taxon>
        <taxon>Pseudomonadota</taxon>
        <taxon>Gammaproteobacteria</taxon>
        <taxon>Alteromonadales</taxon>
        <taxon>Idiomarinaceae</taxon>
        <taxon>Idiomarina</taxon>
    </lineage>
</organism>
<evidence type="ECO:0000313" key="2">
    <source>
        <dbReference type="EMBL" id="EAQ31927.1"/>
    </source>
</evidence>
<name>A0ABP2CS23_9GAMM</name>